<dbReference type="NCBIfam" id="NF033518">
    <property type="entry name" value="transpos_IS607"/>
    <property type="match status" value="1"/>
</dbReference>
<keyword evidence="4" id="KW-1185">Reference proteome</keyword>
<proteinExistence type="predicted"/>
<dbReference type="InterPro" id="IPR009061">
    <property type="entry name" value="DNA-bd_dom_put_sf"/>
</dbReference>
<dbReference type="PANTHER" id="PTHR36172">
    <property type="match status" value="1"/>
</dbReference>
<dbReference type="PANTHER" id="PTHR36172:SF1">
    <property type="entry name" value="RESOLVASE-RELATED"/>
    <property type="match status" value="1"/>
</dbReference>
<dbReference type="EMBL" id="QMEB01000051">
    <property type="protein sequence ID" value="NMG19605.1"/>
    <property type="molecule type" value="Genomic_DNA"/>
</dbReference>
<gene>
    <name evidence="3" type="ORF">DP116_09065</name>
</gene>
<reference evidence="3 4" key="1">
    <citation type="submission" date="2018-06" db="EMBL/GenBank/DDBJ databases">
        <title>Comparative genomics of Brasilonema spp. strains.</title>
        <authorList>
            <person name="Alvarenga D.O."/>
            <person name="Fiore M.F."/>
            <person name="Varani A.M."/>
        </authorList>
    </citation>
    <scope>NUCLEOTIDE SEQUENCE [LARGE SCALE GENOMIC DNA]</scope>
    <source>
        <strain evidence="3 4">SPC951</strain>
    </source>
</reference>
<dbReference type="InterPro" id="IPR036162">
    <property type="entry name" value="Resolvase-like_N_sf"/>
</dbReference>
<dbReference type="CDD" id="cd04761">
    <property type="entry name" value="HTH_MerR-SF"/>
    <property type="match status" value="1"/>
</dbReference>
<organism evidence="3 4">
    <name type="scientific">Brasilonema bromeliae SPC951</name>
    <dbReference type="NCBI Taxonomy" id="385972"/>
    <lineage>
        <taxon>Bacteria</taxon>
        <taxon>Bacillati</taxon>
        <taxon>Cyanobacteriota</taxon>
        <taxon>Cyanophyceae</taxon>
        <taxon>Nostocales</taxon>
        <taxon>Scytonemataceae</taxon>
        <taxon>Brasilonema</taxon>
        <taxon>Bromeliae group (in: Brasilonema)</taxon>
    </lineage>
</organism>
<dbReference type="Proteomes" id="UP000718564">
    <property type="component" value="Unassembled WGS sequence"/>
</dbReference>
<name>A0ABX1P5G2_9CYAN</name>
<dbReference type="InterPro" id="IPR048046">
    <property type="entry name" value="Transpos_IS607"/>
</dbReference>
<dbReference type="Gene3D" id="3.40.50.1390">
    <property type="entry name" value="Resolvase, N-terminal catalytic domain"/>
    <property type="match status" value="1"/>
</dbReference>
<feature type="domain" description="Resolvase/invertase-type recombinase catalytic" evidence="2">
    <location>
        <begin position="61"/>
        <end position="203"/>
    </location>
</feature>
<feature type="domain" description="HTH merR-type" evidence="1">
    <location>
        <begin position="4"/>
        <end position="47"/>
    </location>
</feature>
<dbReference type="InterPro" id="IPR000551">
    <property type="entry name" value="MerR-type_HTH_dom"/>
</dbReference>
<sequence length="211" mass="23858">MSYMWKVAEFGDLIGVSASTLRRWESEGKLIPERTLGNQRIYTEQHLNLARNLKSGKYPTRVIIYCRVSSHGQKDDLTSQVNSMDKFCVANGVVVTDRIEEVGGGLNFKRKKFLQIIQWAIQGEVKSVYVAHKDRLCRFGFDLVEQIIIWGGGTVVVANSEALSPHEELVEDLLSIIHCFSSRLYGLRKYKDKVKLIANGIDPCSNSVILH</sequence>
<evidence type="ECO:0000313" key="4">
    <source>
        <dbReference type="Proteomes" id="UP000718564"/>
    </source>
</evidence>
<dbReference type="Pfam" id="PF00239">
    <property type="entry name" value="Resolvase"/>
    <property type="match status" value="1"/>
</dbReference>
<dbReference type="SMART" id="SM00857">
    <property type="entry name" value="Resolvase"/>
    <property type="match status" value="1"/>
</dbReference>
<dbReference type="PROSITE" id="PS50937">
    <property type="entry name" value="HTH_MERR_2"/>
    <property type="match status" value="1"/>
</dbReference>
<dbReference type="Gene3D" id="1.10.287.2170">
    <property type="match status" value="1"/>
</dbReference>
<dbReference type="InterPro" id="IPR006119">
    <property type="entry name" value="Resolv_N"/>
</dbReference>
<evidence type="ECO:0000313" key="3">
    <source>
        <dbReference type="EMBL" id="NMG19605.1"/>
    </source>
</evidence>
<evidence type="ECO:0000259" key="2">
    <source>
        <dbReference type="PROSITE" id="PS51736"/>
    </source>
</evidence>
<dbReference type="PROSITE" id="PS51736">
    <property type="entry name" value="RECOMBINASES_3"/>
    <property type="match status" value="1"/>
</dbReference>
<protein>
    <submittedName>
        <fullName evidence="3">IS607 family transposase</fullName>
    </submittedName>
</protein>
<dbReference type="Pfam" id="PF00376">
    <property type="entry name" value="MerR"/>
    <property type="match status" value="1"/>
</dbReference>
<dbReference type="SUPFAM" id="SSF53041">
    <property type="entry name" value="Resolvase-like"/>
    <property type="match status" value="1"/>
</dbReference>
<dbReference type="Gene3D" id="1.10.1660.10">
    <property type="match status" value="1"/>
</dbReference>
<dbReference type="SUPFAM" id="SSF46955">
    <property type="entry name" value="Putative DNA-binding domain"/>
    <property type="match status" value="1"/>
</dbReference>
<comment type="caution">
    <text evidence="3">The sequence shown here is derived from an EMBL/GenBank/DDBJ whole genome shotgun (WGS) entry which is preliminary data.</text>
</comment>
<dbReference type="InterPro" id="IPR051491">
    <property type="entry name" value="Recombinase/Transposase-rel"/>
</dbReference>
<accession>A0ABX1P5G2</accession>
<evidence type="ECO:0000259" key="1">
    <source>
        <dbReference type="PROSITE" id="PS50937"/>
    </source>
</evidence>
<dbReference type="SMART" id="SM00422">
    <property type="entry name" value="HTH_MERR"/>
    <property type="match status" value="1"/>
</dbReference>